<accession>A0ABP8YVN0</accession>
<name>A0ABP8YVN0_9MICO</name>
<proteinExistence type="predicted"/>
<dbReference type="Pfam" id="PF25355">
    <property type="entry name" value="DUF7882"/>
    <property type="match status" value="1"/>
</dbReference>
<keyword evidence="3" id="KW-1185">Reference proteome</keyword>
<protein>
    <recommendedName>
        <fullName evidence="1">DUF7882 domain-containing protein</fullName>
    </recommendedName>
</protein>
<dbReference type="Proteomes" id="UP001500121">
    <property type="component" value="Unassembled WGS sequence"/>
</dbReference>
<dbReference type="EMBL" id="BAABLP010000002">
    <property type="protein sequence ID" value="GAA4739911.1"/>
    <property type="molecule type" value="Genomic_DNA"/>
</dbReference>
<feature type="domain" description="DUF7882" evidence="1">
    <location>
        <begin position="1"/>
        <end position="95"/>
    </location>
</feature>
<dbReference type="InterPro" id="IPR057204">
    <property type="entry name" value="DUF7882"/>
</dbReference>
<gene>
    <name evidence="2" type="ORF">GCM10025783_08460</name>
</gene>
<reference evidence="3" key="1">
    <citation type="journal article" date="2019" name="Int. J. Syst. Evol. Microbiol.">
        <title>The Global Catalogue of Microorganisms (GCM) 10K type strain sequencing project: providing services to taxonomists for standard genome sequencing and annotation.</title>
        <authorList>
            <consortium name="The Broad Institute Genomics Platform"/>
            <consortium name="The Broad Institute Genome Sequencing Center for Infectious Disease"/>
            <person name="Wu L."/>
            <person name="Ma J."/>
        </authorList>
    </citation>
    <scope>NUCLEOTIDE SEQUENCE [LARGE SCALE GENOMIC DNA]</scope>
    <source>
        <strain evidence="3">JCM 19015</strain>
    </source>
</reference>
<evidence type="ECO:0000313" key="2">
    <source>
        <dbReference type="EMBL" id="GAA4739911.1"/>
    </source>
</evidence>
<evidence type="ECO:0000259" key="1">
    <source>
        <dbReference type="Pfam" id="PF25355"/>
    </source>
</evidence>
<evidence type="ECO:0000313" key="3">
    <source>
        <dbReference type="Proteomes" id="UP001500121"/>
    </source>
</evidence>
<organism evidence="2 3">
    <name type="scientific">Amnibacterium soli</name>
    <dbReference type="NCBI Taxonomy" id="1282736"/>
    <lineage>
        <taxon>Bacteria</taxon>
        <taxon>Bacillati</taxon>
        <taxon>Actinomycetota</taxon>
        <taxon>Actinomycetes</taxon>
        <taxon>Micrococcales</taxon>
        <taxon>Microbacteriaceae</taxon>
        <taxon>Amnibacterium</taxon>
    </lineage>
</organism>
<comment type="caution">
    <text evidence="2">The sequence shown here is derived from an EMBL/GenBank/DDBJ whole genome shotgun (WGS) entry which is preliminary data.</text>
</comment>
<sequence>MGWMTYDALTVEFDDRVLAHLQVVIMLRFRRGEPLTMSWMDAPKAGSGRSSLWMSPTFPAYFKFLGSRPPAIDVDWLRRLTESADSSIGLVVTDEHGTAVAGIPHTRRPGD</sequence>